<gene>
    <name evidence="1" type="ORF">LEP1GSC035_2317</name>
</gene>
<keyword evidence="2" id="KW-1185">Reference proteome</keyword>
<evidence type="ECO:0000313" key="2">
    <source>
        <dbReference type="Proteomes" id="UP000012099"/>
    </source>
</evidence>
<dbReference type="Proteomes" id="UP000012099">
    <property type="component" value="Unassembled WGS sequence"/>
</dbReference>
<proteinExistence type="predicted"/>
<dbReference type="EMBL" id="AHMH02000088">
    <property type="protein sequence ID" value="EMN00439.1"/>
    <property type="molecule type" value="Genomic_DNA"/>
</dbReference>
<protein>
    <submittedName>
        <fullName evidence="1">Uncharacterized protein</fullName>
    </submittedName>
</protein>
<name>A0ABN0J0N8_9LEPT</name>
<evidence type="ECO:0000313" key="1">
    <source>
        <dbReference type="EMBL" id="EMN00439.1"/>
    </source>
</evidence>
<comment type="caution">
    <text evidence="1">The sequence shown here is derived from an EMBL/GenBank/DDBJ whole genome shotgun (WGS) entry which is preliminary data.</text>
</comment>
<organism evidence="1 2">
    <name type="scientific">Leptospira noguchii str. 2007001578</name>
    <dbReference type="NCBI Taxonomy" id="1049974"/>
    <lineage>
        <taxon>Bacteria</taxon>
        <taxon>Pseudomonadati</taxon>
        <taxon>Spirochaetota</taxon>
        <taxon>Spirochaetia</taxon>
        <taxon>Leptospirales</taxon>
        <taxon>Leptospiraceae</taxon>
        <taxon>Leptospira</taxon>
    </lineage>
</organism>
<accession>A0ABN0J0N8</accession>
<sequence length="51" mass="6217">MVINKTVSINRVHETEKSPFFNNSILIGYTVYVDQRKRKQFQIWTYSEFFL</sequence>
<reference evidence="1 2" key="1">
    <citation type="submission" date="2013-01" db="EMBL/GenBank/DDBJ databases">
        <authorList>
            <person name="Harkins D.M."/>
            <person name="Durkin A.S."/>
            <person name="Brinkac L.M."/>
            <person name="Haft D.H."/>
            <person name="Selengut J.D."/>
            <person name="Sanka R."/>
            <person name="DePew J."/>
            <person name="Purushe J."/>
            <person name="Whelen A.C."/>
            <person name="Vinetz J.M."/>
            <person name="Sutton G.G."/>
            <person name="Nierman W.C."/>
            <person name="Fouts D.E."/>
        </authorList>
    </citation>
    <scope>NUCLEOTIDE SEQUENCE [LARGE SCALE GENOMIC DNA]</scope>
    <source>
        <strain evidence="1 2">2007001578</strain>
    </source>
</reference>